<keyword evidence="2" id="KW-1185">Reference proteome</keyword>
<dbReference type="GO" id="GO:0008757">
    <property type="term" value="F:S-adenosylmethionine-dependent methyltransferase activity"/>
    <property type="evidence" value="ECO:0007669"/>
    <property type="project" value="InterPro"/>
</dbReference>
<reference evidence="1 2" key="1">
    <citation type="journal article" date="2016" name="Genome Announc.">
        <title>Complete Genome Sequences of Aerococcus christensenii CCUG 28831T, Aerococcus sanguinicola CCUG 43001T, Aerococcus urinae CCUG 36881T, Aerococcus urinaeequi CCUG 28094T, Aerococcus urinaehominis CCUG 42038 BT, and Aerococcus viridans CCUG 4311T.</title>
        <authorList>
            <person name="Carkaci D."/>
            <person name="Dargis R."/>
            <person name="Nielsen X.C."/>
            <person name="Skovgaard O."/>
            <person name="Fuursted K."/>
            <person name="Christensen J.J."/>
        </authorList>
    </citation>
    <scope>NUCLEOTIDE SEQUENCE [LARGE SCALE GENOMIC DNA]</scope>
    <source>
        <strain evidence="1 2">CCUG42038B</strain>
    </source>
</reference>
<dbReference type="Gene3D" id="3.40.50.150">
    <property type="entry name" value="Vaccinia Virus protein VP39"/>
    <property type="match status" value="1"/>
</dbReference>
<dbReference type="InterPro" id="IPR048647">
    <property type="entry name" value="RlmA_N"/>
</dbReference>
<dbReference type="EMBL" id="CP014163">
    <property type="protein sequence ID" value="AMB99376.1"/>
    <property type="molecule type" value="Genomic_DNA"/>
</dbReference>
<sequence length="288" mass="32564">MLVSKKDLAKQRLAQVSPLMTCPFCQNNLTCQDYQLICNQGHTFDIAKQGYLNLAPNHQEKHYDKNLFSSRYQIMGQLKLYSGLYQTIKDCLVQAGATFNSNQVLVNLGCGEASQAYQLSQVLSPCPKIIGLDLAKDGISQAAKHYSQGLWLVADLARIPMKDHTIDYLCTILSPSNYSEAKRVLKESGFYIKVIPGTNYLKEIRQAILPPDQVDHQSQDSIDIFASHFPTYHEIRYQDQVSLNTSQALNLVNMTPLTWQLDENQRQLLAQKLKQITIDLIVLVANQQ</sequence>
<proteinExistence type="predicted"/>
<evidence type="ECO:0000313" key="1">
    <source>
        <dbReference type="EMBL" id="AMB99376.1"/>
    </source>
</evidence>
<accession>A0A0X8FL81</accession>
<dbReference type="STRING" id="128944.AWM75_04940"/>
<dbReference type="SUPFAM" id="SSF53335">
    <property type="entry name" value="S-adenosyl-L-methionine-dependent methyltransferases"/>
    <property type="match status" value="1"/>
</dbReference>
<dbReference type="RefSeq" id="WP_067978990.1">
    <property type="nucleotide sequence ID" value="NZ_CP014163.1"/>
</dbReference>
<dbReference type="InterPro" id="IPR029063">
    <property type="entry name" value="SAM-dependent_MTases_sf"/>
</dbReference>
<gene>
    <name evidence="1" type="ORF">AWM75_04940</name>
</gene>
<evidence type="ECO:0000313" key="2">
    <source>
        <dbReference type="Proteomes" id="UP000062260"/>
    </source>
</evidence>
<name>A0A0X8FL81_9LACT</name>
<dbReference type="InterPro" id="IPR016718">
    <property type="entry name" value="rRNA_m1G-MeTrfase_A_prd"/>
</dbReference>
<dbReference type="PIRSF" id="PIRSF018249">
    <property type="entry name" value="MyrA_prd"/>
    <property type="match status" value="1"/>
</dbReference>
<dbReference type="Pfam" id="PF08241">
    <property type="entry name" value="Methyltransf_11"/>
    <property type="match status" value="1"/>
</dbReference>
<dbReference type="Pfam" id="PF21302">
    <property type="entry name" value="Zn_ribbon_RlmA"/>
    <property type="match status" value="1"/>
</dbReference>
<dbReference type="KEGG" id="auh:AWM75_04940"/>
<protein>
    <submittedName>
        <fullName evidence="1">Uncharacterized protein</fullName>
    </submittedName>
</protein>
<dbReference type="Proteomes" id="UP000062260">
    <property type="component" value="Chromosome"/>
</dbReference>
<organism evidence="1 2">
    <name type="scientific">Aerococcus urinaehominis</name>
    <dbReference type="NCBI Taxonomy" id="128944"/>
    <lineage>
        <taxon>Bacteria</taxon>
        <taxon>Bacillati</taxon>
        <taxon>Bacillota</taxon>
        <taxon>Bacilli</taxon>
        <taxon>Lactobacillales</taxon>
        <taxon>Aerococcaceae</taxon>
        <taxon>Aerococcus</taxon>
    </lineage>
</organism>
<dbReference type="InterPro" id="IPR013216">
    <property type="entry name" value="Methyltransf_11"/>
</dbReference>
<dbReference type="OrthoDB" id="5522265at2"/>
<dbReference type="AlphaFoldDB" id="A0A0X8FL81"/>
<reference evidence="2" key="2">
    <citation type="submission" date="2016-01" db="EMBL/GenBank/DDBJ databases">
        <title>Six Aerococcus type strain genome sequencing and assembly using PacBio and Illumina Hiseq.</title>
        <authorList>
            <person name="Carkaci D."/>
            <person name="Dargis R."/>
            <person name="Nielsen X.C."/>
            <person name="Skovgaard O."/>
            <person name="Fuursted K."/>
            <person name="Christensen J.J."/>
        </authorList>
    </citation>
    <scope>NUCLEOTIDE SEQUENCE [LARGE SCALE GENOMIC DNA]</scope>
    <source>
        <strain evidence="2">CCUG42038B</strain>
    </source>
</reference>